<sequence length="63" mass="7193">MVLSIKKNDSKKQKLSSKDHVSHEDERKTSKDGVESSENDVQVLVDCCINDQHYRAMFISLVV</sequence>
<name>A0A7J7KZL5_9MAGN</name>
<protein>
    <submittedName>
        <fullName evidence="2">Uncharacterized protein</fullName>
    </submittedName>
</protein>
<proteinExistence type="predicted"/>
<dbReference type="AlphaFoldDB" id="A0A7J7KZL5"/>
<organism evidence="2 3">
    <name type="scientific">Kingdonia uniflora</name>
    <dbReference type="NCBI Taxonomy" id="39325"/>
    <lineage>
        <taxon>Eukaryota</taxon>
        <taxon>Viridiplantae</taxon>
        <taxon>Streptophyta</taxon>
        <taxon>Embryophyta</taxon>
        <taxon>Tracheophyta</taxon>
        <taxon>Spermatophyta</taxon>
        <taxon>Magnoliopsida</taxon>
        <taxon>Ranunculales</taxon>
        <taxon>Circaeasteraceae</taxon>
        <taxon>Kingdonia</taxon>
    </lineage>
</organism>
<evidence type="ECO:0000313" key="2">
    <source>
        <dbReference type="EMBL" id="KAF6135777.1"/>
    </source>
</evidence>
<gene>
    <name evidence="2" type="ORF">GIB67_028633</name>
</gene>
<feature type="compositionally biased region" description="Basic and acidic residues" evidence="1">
    <location>
        <begin position="1"/>
        <end position="34"/>
    </location>
</feature>
<feature type="region of interest" description="Disordered" evidence="1">
    <location>
        <begin position="1"/>
        <end position="38"/>
    </location>
</feature>
<reference evidence="2 3" key="1">
    <citation type="journal article" date="2020" name="IScience">
        <title>Genome Sequencing of the Endangered Kingdonia uniflora (Circaeasteraceae, Ranunculales) Reveals Potential Mechanisms of Evolutionary Specialization.</title>
        <authorList>
            <person name="Sun Y."/>
            <person name="Deng T."/>
            <person name="Zhang A."/>
            <person name="Moore M.J."/>
            <person name="Landis J.B."/>
            <person name="Lin N."/>
            <person name="Zhang H."/>
            <person name="Zhang X."/>
            <person name="Huang J."/>
            <person name="Zhang X."/>
            <person name="Sun H."/>
            <person name="Wang H."/>
        </authorList>
    </citation>
    <scope>NUCLEOTIDE SEQUENCE [LARGE SCALE GENOMIC DNA]</scope>
    <source>
        <strain evidence="2">TB1705</strain>
        <tissue evidence="2">Leaf</tissue>
    </source>
</reference>
<keyword evidence="3" id="KW-1185">Reference proteome</keyword>
<dbReference type="Proteomes" id="UP000541444">
    <property type="component" value="Unassembled WGS sequence"/>
</dbReference>
<accession>A0A7J7KZL5</accession>
<evidence type="ECO:0000313" key="3">
    <source>
        <dbReference type="Proteomes" id="UP000541444"/>
    </source>
</evidence>
<dbReference type="EMBL" id="JACGCM010002779">
    <property type="protein sequence ID" value="KAF6135777.1"/>
    <property type="molecule type" value="Genomic_DNA"/>
</dbReference>
<evidence type="ECO:0000256" key="1">
    <source>
        <dbReference type="SAM" id="MobiDB-lite"/>
    </source>
</evidence>
<comment type="caution">
    <text evidence="2">The sequence shown here is derived from an EMBL/GenBank/DDBJ whole genome shotgun (WGS) entry which is preliminary data.</text>
</comment>